<dbReference type="InterPro" id="IPR002173">
    <property type="entry name" value="Carboh/pur_kinase_PfkB_CS"/>
</dbReference>
<dbReference type="Gene3D" id="3.40.1790.10">
    <property type="entry name" value="Indigoidine synthase domain"/>
    <property type="match status" value="1"/>
</dbReference>
<keyword evidence="3 9" id="KW-0418">Kinase</keyword>
<dbReference type="CDD" id="cd01941">
    <property type="entry name" value="YeiC_kinase_like"/>
    <property type="match status" value="1"/>
</dbReference>
<keyword evidence="10" id="KW-1185">Reference proteome</keyword>
<dbReference type="PANTHER" id="PTHR42909:SF1">
    <property type="entry name" value="CARBOHYDRATE KINASE PFKB DOMAIN-CONTAINING PROTEIN"/>
    <property type="match status" value="1"/>
</dbReference>
<dbReference type="GO" id="GO:0016798">
    <property type="term" value="F:hydrolase activity, acting on glycosyl bonds"/>
    <property type="evidence" value="ECO:0007669"/>
    <property type="project" value="UniProtKB-KW"/>
</dbReference>
<name>A0A319CI97_9EURO</name>
<dbReference type="InterPro" id="IPR029056">
    <property type="entry name" value="Ribokinase-like"/>
</dbReference>
<dbReference type="InterPro" id="IPR022830">
    <property type="entry name" value="Indigdn_synthA-like"/>
</dbReference>
<organism evidence="9 10">
    <name type="scientific">Aspergillus uvarum CBS 121591</name>
    <dbReference type="NCBI Taxonomy" id="1448315"/>
    <lineage>
        <taxon>Eukaryota</taxon>
        <taxon>Fungi</taxon>
        <taxon>Dikarya</taxon>
        <taxon>Ascomycota</taxon>
        <taxon>Pezizomycotina</taxon>
        <taxon>Eurotiomycetes</taxon>
        <taxon>Eurotiomycetidae</taxon>
        <taxon>Eurotiales</taxon>
        <taxon>Aspergillaceae</taxon>
        <taxon>Aspergillus</taxon>
        <taxon>Aspergillus subgen. Circumdati</taxon>
    </lineage>
</organism>
<evidence type="ECO:0000259" key="8">
    <source>
        <dbReference type="Pfam" id="PF00294"/>
    </source>
</evidence>
<dbReference type="GO" id="GO:0004730">
    <property type="term" value="F:pseudouridylate synthase activity"/>
    <property type="evidence" value="ECO:0007669"/>
    <property type="project" value="InterPro"/>
</dbReference>
<dbReference type="Gene3D" id="3.40.1190.20">
    <property type="match status" value="1"/>
</dbReference>
<dbReference type="InterPro" id="IPR011611">
    <property type="entry name" value="PfkB_dom"/>
</dbReference>
<dbReference type="PROSITE" id="PS00584">
    <property type="entry name" value="PFKB_KINASES_2"/>
    <property type="match status" value="1"/>
</dbReference>
<dbReference type="Pfam" id="PF04227">
    <property type="entry name" value="Indigoidine_A"/>
    <property type="match status" value="2"/>
</dbReference>
<keyword evidence="6" id="KW-0456">Lyase</keyword>
<keyword evidence="1" id="KW-0808">Transferase</keyword>
<dbReference type="GO" id="GO:0005737">
    <property type="term" value="C:cytoplasm"/>
    <property type="evidence" value="ECO:0007669"/>
    <property type="project" value="TreeGrafter"/>
</dbReference>
<gene>
    <name evidence="9" type="ORF">BO82DRAFT_399325</name>
</gene>
<evidence type="ECO:0000256" key="4">
    <source>
        <dbReference type="ARBA" id="ARBA00022801"/>
    </source>
</evidence>
<feature type="domain" description="Carbohydrate kinase PfkB" evidence="8">
    <location>
        <begin position="758"/>
        <end position="809"/>
    </location>
</feature>
<evidence type="ECO:0000256" key="5">
    <source>
        <dbReference type="ARBA" id="ARBA00023211"/>
    </source>
</evidence>
<proteinExistence type="predicted"/>
<evidence type="ECO:0000256" key="2">
    <source>
        <dbReference type="ARBA" id="ARBA00022723"/>
    </source>
</evidence>
<sequence>MLAFRVAARTCGRTVRTADLPRRYHGLANSKFFKVSEEVRDAVATGRPVVALESTIYTHGFPYPESVALATLLESVVRANGGVPATIGVLHGEARVGLNAEELIELASTAEKKNALKVSRRDLGYICGLGLAGKRLHGGTTVSGTMVLAHLAGIKVFGTGGLGGVHRGGENSMDISADLTELGRTPVAVVSSGCKSFLDIPRTLEYLETEGVCVGTFADGRQGAVDFPAFYTRDSGLRSPKVFHDEAEAAAIICEWYITGIVVYSRRYLCILGNQRLPTLYDEAANYITDAQTQIPISSGILLANPVSLEHSIARSEMDGIIDEAIRLAEVEGHQGSDNTPFVLAKIKDLSGGKSVIANRALVEANVERAAKVALELSKLERSSGPFNELHMPTISETTGADRATAEAELDLNSTTEQLTKCVAKADIIVAGSLAIDLSCDFSPTERTTSPVLETSNRAVIGQSLGGVGHNVAVAAKYLNSSVLFCSTVGDDLSGRAALASLRDENLSTAGIRVLPESSGARTAQYVAINDAKKDLVVAMADMAIMELPAQSLDFDGFWEPLISQTQPQWVVVDANWSPEVLAKWMTVAKKHGARTAFEPVSTAKSRRLFGRRSAAVMPSDCVPNNTVSLAAPNQMELTEMYAAARDSGLFESEGWWHVIDAMGMSASGSRDRLVAMTSAELVDQGIPQQSIQLLPFMPCIITKLGRQGLLLTQLLRPGDARLTSPDTAPYILSRAPTDHAVIGGVYMRLFPPAAVLAEKDIVSVNGAGDTLLGAVVTGLARGHVVEEVLSLAQEASILTLQSPGGVSPEIRKLNFP</sequence>
<evidence type="ECO:0000313" key="9">
    <source>
        <dbReference type="EMBL" id="PYH84914.1"/>
    </source>
</evidence>
<protein>
    <submittedName>
        <fullName evidence="9">Putative carbohydrate kinase</fullName>
    </submittedName>
</protein>
<dbReference type="OrthoDB" id="198885at2759"/>
<accession>A0A319CI97</accession>
<keyword evidence="7" id="KW-0326">Glycosidase</keyword>
<dbReference type="GeneID" id="37141836"/>
<dbReference type="PANTHER" id="PTHR42909">
    <property type="entry name" value="ZGC:136858"/>
    <property type="match status" value="1"/>
</dbReference>
<keyword evidence="4" id="KW-0378">Hydrolase</keyword>
<dbReference type="RefSeq" id="XP_025495114.1">
    <property type="nucleotide sequence ID" value="XM_025639094.1"/>
</dbReference>
<dbReference type="SUPFAM" id="SSF53613">
    <property type="entry name" value="Ribokinase-like"/>
    <property type="match status" value="1"/>
</dbReference>
<dbReference type="GO" id="GO:0046872">
    <property type="term" value="F:metal ion binding"/>
    <property type="evidence" value="ECO:0007669"/>
    <property type="project" value="UniProtKB-KW"/>
</dbReference>
<keyword evidence="2" id="KW-0479">Metal-binding</keyword>
<evidence type="ECO:0000256" key="3">
    <source>
        <dbReference type="ARBA" id="ARBA00022777"/>
    </source>
</evidence>
<dbReference type="SUPFAM" id="SSF110581">
    <property type="entry name" value="Indigoidine synthase A-like"/>
    <property type="match status" value="2"/>
</dbReference>
<dbReference type="EMBL" id="KZ821682">
    <property type="protein sequence ID" value="PYH84914.1"/>
    <property type="molecule type" value="Genomic_DNA"/>
</dbReference>
<dbReference type="InterPro" id="IPR007342">
    <property type="entry name" value="PsuG"/>
</dbReference>
<evidence type="ECO:0000256" key="6">
    <source>
        <dbReference type="ARBA" id="ARBA00023239"/>
    </source>
</evidence>
<feature type="domain" description="Carbohydrate kinase PfkB" evidence="8">
    <location>
        <begin position="453"/>
        <end position="643"/>
    </location>
</feature>
<evidence type="ECO:0000256" key="1">
    <source>
        <dbReference type="ARBA" id="ARBA00022679"/>
    </source>
</evidence>
<keyword evidence="5" id="KW-0464">Manganese</keyword>
<dbReference type="AlphaFoldDB" id="A0A319CI97"/>
<dbReference type="Pfam" id="PF00294">
    <property type="entry name" value="PfkB"/>
    <property type="match status" value="2"/>
</dbReference>
<dbReference type="GO" id="GO:0016301">
    <property type="term" value="F:kinase activity"/>
    <property type="evidence" value="ECO:0007669"/>
    <property type="project" value="UniProtKB-KW"/>
</dbReference>
<dbReference type="Proteomes" id="UP000248340">
    <property type="component" value="Unassembled WGS sequence"/>
</dbReference>
<reference evidence="9 10" key="1">
    <citation type="submission" date="2016-12" db="EMBL/GenBank/DDBJ databases">
        <title>The genomes of Aspergillus section Nigri reveals drivers in fungal speciation.</title>
        <authorList>
            <consortium name="DOE Joint Genome Institute"/>
            <person name="Vesth T.C."/>
            <person name="Nybo J."/>
            <person name="Theobald S."/>
            <person name="Brandl J."/>
            <person name="Frisvad J.C."/>
            <person name="Nielsen K.F."/>
            <person name="Lyhne E.K."/>
            <person name="Kogle M.E."/>
            <person name="Kuo A."/>
            <person name="Riley R."/>
            <person name="Clum A."/>
            <person name="Nolan M."/>
            <person name="Lipzen A."/>
            <person name="Salamov A."/>
            <person name="Henrissat B."/>
            <person name="Wiebenga A."/>
            <person name="De Vries R.P."/>
            <person name="Grigoriev I.V."/>
            <person name="Mortensen U.H."/>
            <person name="Andersen M.R."/>
            <person name="Baker S.E."/>
        </authorList>
    </citation>
    <scope>NUCLEOTIDE SEQUENCE [LARGE SCALE GENOMIC DNA]</scope>
    <source>
        <strain evidence="9 10">CBS 121591</strain>
    </source>
</reference>
<evidence type="ECO:0000313" key="10">
    <source>
        <dbReference type="Proteomes" id="UP000248340"/>
    </source>
</evidence>
<dbReference type="STRING" id="1448315.A0A319CI97"/>
<evidence type="ECO:0000256" key="7">
    <source>
        <dbReference type="ARBA" id="ARBA00023295"/>
    </source>
</evidence>
<dbReference type="VEuPathDB" id="FungiDB:BO82DRAFT_399325"/>